<evidence type="ECO:0000313" key="11">
    <source>
        <dbReference type="Proteomes" id="UP000006727"/>
    </source>
</evidence>
<dbReference type="STRING" id="3218.A0A2K1LBI2"/>
<dbReference type="GO" id="GO:0000082">
    <property type="term" value="P:G1/S transition of mitotic cell cycle"/>
    <property type="evidence" value="ECO:0000318"/>
    <property type="project" value="GO_Central"/>
</dbReference>
<dbReference type="SMART" id="SM00385">
    <property type="entry name" value="CYCLIN"/>
    <property type="match status" value="2"/>
</dbReference>
<dbReference type="InterPro" id="IPR006671">
    <property type="entry name" value="Cyclin_N"/>
</dbReference>
<dbReference type="OrthoDB" id="5590282at2759"/>
<evidence type="ECO:0000256" key="3">
    <source>
        <dbReference type="ARBA" id="ARBA00023127"/>
    </source>
</evidence>
<dbReference type="EnsemblPlants" id="Pp3c1_39100V3.2">
    <property type="protein sequence ID" value="Pp3c1_39100V3.2"/>
    <property type="gene ID" value="Pp3c1_39100"/>
</dbReference>
<feature type="region of interest" description="Disordered" evidence="6">
    <location>
        <begin position="157"/>
        <end position="183"/>
    </location>
</feature>
<evidence type="ECO:0000256" key="1">
    <source>
        <dbReference type="ARBA" id="ARBA00006955"/>
    </source>
</evidence>
<feature type="region of interest" description="Disordered" evidence="6">
    <location>
        <begin position="36"/>
        <end position="60"/>
    </location>
</feature>
<dbReference type="GO" id="GO:0000307">
    <property type="term" value="C:cyclin-dependent protein kinase holoenzyme complex"/>
    <property type="evidence" value="ECO:0000318"/>
    <property type="project" value="GO_Central"/>
</dbReference>
<dbReference type="AlphaFoldDB" id="A0A2K1LBI2"/>
<dbReference type="GO" id="GO:0016538">
    <property type="term" value="F:cyclin-dependent protein serine/threonine kinase regulator activity"/>
    <property type="evidence" value="ECO:0000318"/>
    <property type="project" value="GO_Central"/>
</dbReference>
<evidence type="ECO:0000256" key="2">
    <source>
        <dbReference type="ARBA" id="ARBA00022618"/>
    </source>
</evidence>
<dbReference type="SMART" id="SM01332">
    <property type="entry name" value="Cyclin_C"/>
    <property type="match status" value="1"/>
</dbReference>
<keyword evidence="2" id="KW-0132">Cell division</keyword>
<dbReference type="InterPro" id="IPR039361">
    <property type="entry name" value="Cyclin"/>
</dbReference>
<evidence type="ECO:0000313" key="10">
    <source>
        <dbReference type="EnsemblPlants" id="Pp3c1_39100V3.1"/>
    </source>
</evidence>
<dbReference type="EMBL" id="ABEU02000001">
    <property type="protein sequence ID" value="PNR63386.1"/>
    <property type="molecule type" value="Genomic_DNA"/>
</dbReference>
<accession>A0A2K1LBI2</accession>
<keyword evidence="3 5" id="KW-0195">Cyclin</keyword>
<dbReference type="FunFam" id="1.10.472.10:FF:000167">
    <property type="entry name" value="Mitotic cyclin 6"/>
    <property type="match status" value="1"/>
</dbReference>
<sequence>MCGELRDSILRSVEVVNHTAKISTMAAETVRRLRPRAEGSAVATAPSESARLTRASTKRSAVEDPNAIVLHPRKRTVQSNGRRAPLTDISKLVNAASISSFAVDILNLQHQDVKSKLTVEGDENDLPKIHEEFCAVESEPCPSKNVLQDLSLHSQLLDPQAQSEPESEDSSTETAPLEERTVRNLAQYKSSKGSVMQGDLFNDTSCMGNPTCSKGSTFEDIDADESDPQMCSTYATDIYEHLRMAEIKRRPATNFMEVMQRDISPSMRGILIDWLVEVAEEYKLLPDTLYLTVAYIDRFLSCNTVTRQRLQLLGVSSMLIAAKYEEICAPQVEEFCYITDNTYRREEVLEMEMKILRELKFELTTPTTKSFLRRFVRAAQSSCQAPALVLEFLGNFLAELTLTEYSMLGFLPSMVAASAVYLAKLTLDPSKCPWDASLQHYTGYRASELEKCVKVIHDLQRNTSSCILPAIREKYRKHKFKCVEMLTPPSVIPPEFFIDSERC</sequence>
<dbReference type="Proteomes" id="UP000006727">
    <property type="component" value="Chromosome 1"/>
</dbReference>
<dbReference type="Pfam" id="PF02984">
    <property type="entry name" value="Cyclin_C"/>
    <property type="match status" value="1"/>
</dbReference>
<evidence type="ECO:0000259" key="7">
    <source>
        <dbReference type="SMART" id="SM00385"/>
    </source>
</evidence>
<evidence type="ECO:0000256" key="4">
    <source>
        <dbReference type="ARBA" id="ARBA00023306"/>
    </source>
</evidence>
<dbReference type="Pfam" id="PF00134">
    <property type="entry name" value="Cyclin_N"/>
    <property type="match status" value="1"/>
</dbReference>
<dbReference type="InterPro" id="IPR046965">
    <property type="entry name" value="Cyclin_A/B-like"/>
</dbReference>
<dbReference type="PaxDb" id="3218-PP1S147_169V6.1"/>
<dbReference type="GO" id="GO:0005634">
    <property type="term" value="C:nucleus"/>
    <property type="evidence" value="ECO:0000318"/>
    <property type="project" value="GO_Central"/>
</dbReference>
<name>A0A2K1LBI2_PHYPA</name>
<dbReference type="PROSITE" id="PS00292">
    <property type="entry name" value="CYCLINS"/>
    <property type="match status" value="1"/>
</dbReference>
<dbReference type="CDD" id="cd20562">
    <property type="entry name" value="CYCLIN_AtCycA_like_rpt1"/>
    <property type="match status" value="1"/>
</dbReference>
<organism evidence="9">
    <name type="scientific">Physcomitrium patens</name>
    <name type="common">Spreading-leaved earth moss</name>
    <name type="synonym">Physcomitrella patens</name>
    <dbReference type="NCBI Taxonomy" id="3218"/>
    <lineage>
        <taxon>Eukaryota</taxon>
        <taxon>Viridiplantae</taxon>
        <taxon>Streptophyta</taxon>
        <taxon>Embryophyta</taxon>
        <taxon>Bryophyta</taxon>
        <taxon>Bryophytina</taxon>
        <taxon>Bryopsida</taxon>
        <taxon>Funariidae</taxon>
        <taxon>Funariales</taxon>
        <taxon>Funariaceae</taxon>
        <taxon>Physcomitrium</taxon>
    </lineage>
</organism>
<dbReference type="FunCoup" id="A0A2K1LBI2">
    <property type="interactions" value="2063"/>
</dbReference>
<dbReference type="EnsemblPlants" id="Pp3c1_39100V3.1">
    <property type="protein sequence ID" value="Pp3c1_39100V3.1"/>
    <property type="gene ID" value="Pp3c1_39100"/>
</dbReference>
<dbReference type="SUPFAM" id="SSF47954">
    <property type="entry name" value="Cyclin-like"/>
    <property type="match status" value="2"/>
</dbReference>
<reference evidence="10" key="3">
    <citation type="submission" date="2020-12" db="UniProtKB">
        <authorList>
            <consortium name="EnsemblPlants"/>
        </authorList>
    </citation>
    <scope>IDENTIFICATION</scope>
</reference>
<dbReference type="GO" id="GO:0005737">
    <property type="term" value="C:cytoplasm"/>
    <property type="evidence" value="ECO:0000318"/>
    <property type="project" value="GO_Central"/>
</dbReference>
<dbReference type="InterPro" id="IPR013763">
    <property type="entry name" value="Cyclin-like_dom"/>
</dbReference>
<evidence type="ECO:0000256" key="6">
    <source>
        <dbReference type="SAM" id="MobiDB-lite"/>
    </source>
</evidence>
<gene>
    <name evidence="10" type="primary">LOC112274767</name>
    <name evidence="9" type="ORF">PHYPA_001812</name>
</gene>
<dbReference type="InterPro" id="IPR004367">
    <property type="entry name" value="Cyclin_C-dom"/>
</dbReference>
<protein>
    <submittedName>
        <fullName evidence="9 10">Uncharacterized protein</fullName>
    </submittedName>
</protein>
<feature type="domain" description="Cyclin-like" evidence="7">
    <location>
        <begin position="370"/>
        <end position="458"/>
    </location>
</feature>
<dbReference type="GeneID" id="112274767"/>
<keyword evidence="4" id="KW-0131">Cell cycle</keyword>
<evidence type="ECO:0000313" key="9">
    <source>
        <dbReference type="EMBL" id="PNR63386.1"/>
    </source>
</evidence>
<dbReference type="CDD" id="cd20506">
    <property type="entry name" value="CYCLIN_AtCycA-like_rpt2"/>
    <property type="match status" value="1"/>
</dbReference>
<dbReference type="Gramene" id="Pp3c1_39100V3.2">
    <property type="protein sequence ID" value="Pp3c1_39100V3.2"/>
    <property type="gene ID" value="Pp3c1_39100"/>
</dbReference>
<dbReference type="InterPro" id="IPR048258">
    <property type="entry name" value="Cyclins_cyclin-box"/>
</dbReference>
<dbReference type="GO" id="GO:0051301">
    <property type="term" value="P:cell division"/>
    <property type="evidence" value="ECO:0007669"/>
    <property type="project" value="UniProtKB-KW"/>
</dbReference>
<reference evidence="9 11" key="2">
    <citation type="journal article" date="2018" name="Plant J.">
        <title>The Physcomitrella patens chromosome-scale assembly reveals moss genome structure and evolution.</title>
        <authorList>
            <person name="Lang D."/>
            <person name="Ullrich K.K."/>
            <person name="Murat F."/>
            <person name="Fuchs J."/>
            <person name="Jenkins J."/>
            <person name="Haas F.B."/>
            <person name="Piednoel M."/>
            <person name="Gundlach H."/>
            <person name="Van Bel M."/>
            <person name="Meyberg R."/>
            <person name="Vives C."/>
            <person name="Morata J."/>
            <person name="Symeonidi A."/>
            <person name="Hiss M."/>
            <person name="Muchero W."/>
            <person name="Kamisugi Y."/>
            <person name="Saleh O."/>
            <person name="Blanc G."/>
            <person name="Decker E.L."/>
            <person name="van Gessel N."/>
            <person name="Grimwood J."/>
            <person name="Hayes R.D."/>
            <person name="Graham S.W."/>
            <person name="Gunter L.E."/>
            <person name="McDaniel S.F."/>
            <person name="Hoernstein S.N.W."/>
            <person name="Larsson A."/>
            <person name="Li F.W."/>
            <person name="Perroud P.F."/>
            <person name="Phillips J."/>
            <person name="Ranjan P."/>
            <person name="Rokshar D.S."/>
            <person name="Rothfels C.J."/>
            <person name="Schneider L."/>
            <person name="Shu S."/>
            <person name="Stevenson D.W."/>
            <person name="Thummler F."/>
            <person name="Tillich M."/>
            <person name="Villarreal Aguilar J.C."/>
            <person name="Widiez T."/>
            <person name="Wong G.K."/>
            <person name="Wymore A."/>
            <person name="Zhang Y."/>
            <person name="Zimmer A.D."/>
            <person name="Quatrano R.S."/>
            <person name="Mayer K.F.X."/>
            <person name="Goodstein D."/>
            <person name="Casacuberta J.M."/>
            <person name="Vandepoele K."/>
            <person name="Reski R."/>
            <person name="Cuming A.C."/>
            <person name="Tuskan G.A."/>
            <person name="Maumus F."/>
            <person name="Salse J."/>
            <person name="Schmutz J."/>
            <person name="Rensing S.A."/>
        </authorList>
    </citation>
    <scope>NUCLEOTIDE SEQUENCE [LARGE SCALE GENOMIC DNA]</scope>
    <source>
        <strain evidence="10 11">cv. Gransden 2004</strain>
    </source>
</reference>
<evidence type="ECO:0000259" key="8">
    <source>
        <dbReference type="SMART" id="SM01332"/>
    </source>
</evidence>
<evidence type="ECO:0000256" key="5">
    <source>
        <dbReference type="RuleBase" id="RU000383"/>
    </source>
</evidence>
<dbReference type="InterPro" id="IPR036915">
    <property type="entry name" value="Cyclin-like_sf"/>
</dbReference>
<feature type="domain" description="Cyclin-like" evidence="7">
    <location>
        <begin position="273"/>
        <end position="357"/>
    </location>
</feature>
<feature type="domain" description="Cyclin C-terminal" evidence="8">
    <location>
        <begin position="366"/>
        <end position="489"/>
    </location>
</feature>
<dbReference type="KEGG" id="ppp:112274767"/>
<keyword evidence="11" id="KW-1185">Reference proteome</keyword>
<dbReference type="FunFam" id="1.10.472.10:FF:000013">
    <property type="entry name" value="Cyclin A1"/>
    <property type="match status" value="1"/>
</dbReference>
<dbReference type="PIRSF" id="PIRSF001771">
    <property type="entry name" value="Cyclin_A_B_D_E"/>
    <property type="match status" value="1"/>
</dbReference>
<dbReference type="Gene3D" id="1.10.472.10">
    <property type="entry name" value="Cyclin-like"/>
    <property type="match status" value="2"/>
</dbReference>
<proteinExistence type="inferred from homology"/>
<dbReference type="PANTHER" id="PTHR10177">
    <property type="entry name" value="CYCLINS"/>
    <property type="match status" value="1"/>
</dbReference>
<comment type="similarity">
    <text evidence="1">Belongs to the cyclin family. Cyclin AB subfamily.</text>
</comment>
<reference evidence="9 11" key="1">
    <citation type="journal article" date="2008" name="Science">
        <title>The Physcomitrella genome reveals evolutionary insights into the conquest of land by plants.</title>
        <authorList>
            <person name="Rensing S."/>
            <person name="Lang D."/>
            <person name="Zimmer A."/>
            <person name="Terry A."/>
            <person name="Salamov A."/>
            <person name="Shapiro H."/>
            <person name="Nishiyama T."/>
            <person name="Perroud P.-F."/>
            <person name="Lindquist E."/>
            <person name="Kamisugi Y."/>
            <person name="Tanahashi T."/>
            <person name="Sakakibara K."/>
            <person name="Fujita T."/>
            <person name="Oishi K."/>
            <person name="Shin-I T."/>
            <person name="Kuroki Y."/>
            <person name="Toyoda A."/>
            <person name="Suzuki Y."/>
            <person name="Hashimoto A."/>
            <person name="Yamaguchi K."/>
            <person name="Sugano A."/>
            <person name="Kohara Y."/>
            <person name="Fujiyama A."/>
            <person name="Anterola A."/>
            <person name="Aoki S."/>
            <person name="Ashton N."/>
            <person name="Barbazuk W.B."/>
            <person name="Barker E."/>
            <person name="Bennetzen J."/>
            <person name="Bezanilla M."/>
            <person name="Blankenship R."/>
            <person name="Cho S.H."/>
            <person name="Dutcher S."/>
            <person name="Estelle M."/>
            <person name="Fawcett J.A."/>
            <person name="Gundlach H."/>
            <person name="Hanada K."/>
            <person name="Heyl A."/>
            <person name="Hicks K.A."/>
            <person name="Hugh J."/>
            <person name="Lohr M."/>
            <person name="Mayer K."/>
            <person name="Melkozernov A."/>
            <person name="Murata T."/>
            <person name="Nelson D."/>
            <person name="Pils B."/>
            <person name="Prigge M."/>
            <person name="Reiss B."/>
            <person name="Renner T."/>
            <person name="Rombauts S."/>
            <person name="Rushton P."/>
            <person name="Sanderfoot A."/>
            <person name="Schween G."/>
            <person name="Shiu S.-H."/>
            <person name="Stueber K."/>
            <person name="Theodoulou F.L."/>
            <person name="Tu H."/>
            <person name="Van de Peer Y."/>
            <person name="Verrier P.J."/>
            <person name="Waters E."/>
            <person name="Wood A."/>
            <person name="Yang L."/>
            <person name="Cove D."/>
            <person name="Cuming A."/>
            <person name="Hasebe M."/>
            <person name="Lucas S."/>
            <person name="Mishler D.B."/>
            <person name="Reski R."/>
            <person name="Grigoriev I."/>
            <person name="Quatrano R.S."/>
            <person name="Boore J.L."/>
        </authorList>
    </citation>
    <scope>NUCLEOTIDE SEQUENCE [LARGE SCALE GENOMIC DNA]</scope>
    <source>
        <strain evidence="10 11">cv. Gransden 2004</strain>
    </source>
</reference>
<dbReference type="Gramene" id="Pp3c1_39100V3.1">
    <property type="protein sequence ID" value="Pp3c1_39100V3.1"/>
    <property type="gene ID" value="Pp3c1_39100"/>
</dbReference>
<dbReference type="RefSeq" id="XP_024360322.1">
    <property type="nucleotide sequence ID" value="XM_024504554.2"/>
</dbReference>